<evidence type="ECO:0000313" key="5">
    <source>
        <dbReference type="Proteomes" id="UP000661691"/>
    </source>
</evidence>
<gene>
    <name evidence="4" type="ORF">IC620_12465</name>
</gene>
<keyword evidence="2" id="KW-0732">Signal</keyword>
<dbReference type="RefSeq" id="WP_191142352.1">
    <property type="nucleotide sequence ID" value="NZ_JACXAH010000018.1"/>
</dbReference>
<accession>A0A926RV47</accession>
<dbReference type="PROSITE" id="PS50234">
    <property type="entry name" value="VWFA"/>
    <property type="match status" value="1"/>
</dbReference>
<dbReference type="InterPro" id="IPR036465">
    <property type="entry name" value="vWFA_dom_sf"/>
</dbReference>
<keyword evidence="5" id="KW-1185">Reference proteome</keyword>
<sequence>MRHRKKSYVFTMLLVPLVSMTGCATVIEEIQTKTGSQIEEIDKLVATQPASKPASEEQETQTNEQKMTKSPAPNTDLSLIIEDEGKGEYASSSYKPAKVNRALQQMPKGLSKDKAYAYLLGLVGENYKEDVSQFVTIENRDYKKIIEANQANFLPQPEPKVKKEQANTNETNVQDEKRQKNIIILLDASGSMAAEIDGVPKMELAKKVISQITEQLDAQKYQVQVYVYGHTGSNASEGKEESCSNADLIYHDNQQNLQLADQLAQIEATGWTPLALTIDQVRDHMQKQTASEENKIILVGDGTENCDQDALMSARMLRYSDVRADISMIGLSLNAKDENELREIVDVTGGVMQNIEDPKRLHETASRQLQWMTQTDRSWEESALRTLSNAYQYDQERLLRHREKLLKKVTLENERLLNTKSYVIQSQKLDSVTDDEIQKWIEDRKQQMEHYIDRKYQEGSDKLYQKWQQNIEKVRGNETRPTIEKNVREDYLNGEQTE</sequence>
<organism evidence="4 5">
    <name type="scientific">Polycladospora coralii</name>
    <dbReference type="NCBI Taxonomy" id="2771432"/>
    <lineage>
        <taxon>Bacteria</taxon>
        <taxon>Bacillati</taxon>
        <taxon>Bacillota</taxon>
        <taxon>Bacilli</taxon>
        <taxon>Bacillales</taxon>
        <taxon>Thermoactinomycetaceae</taxon>
        <taxon>Polycladospora</taxon>
    </lineage>
</organism>
<evidence type="ECO:0000313" key="4">
    <source>
        <dbReference type="EMBL" id="MBD1373169.1"/>
    </source>
</evidence>
<dbReference type="Pfam" id="PF00092">
    <property type="entry name" value="VWA"/>
    <property type="match status" value="1"/>
</dbReference>
<evidence type="ECO:0000256" key="1">
    <source>
        <dbReference type="SAM" id="MobiDB-lite"/>
    </source>
</evidence>
<name>A0A926RV47_9BACL</name>
<evidence type="ECO:0000259" key="3">
    <source>
        <dbReference type="PROSITE" id="PS50234"/>
    </source>
</evidence>
<proteinExistence type="predicted"/>
<protein>
    <submittedName>
        <fullName evidence="4">VWA domain-containing protein</fullName>
    </submittedName>
</protein>
<feature type="region of interest" description="Disordered" evidence="1">
    <location>
        <begin position="47"/>
        <end position="74"/>
    </location>
</feature>
<dbReference type="PROSITE" id="PS51257">
    <property type="entry name" value="PROKAR_LIPOPROTEIN"/>
    <property type="match status" value="1"/>
</dbReference>
<evidence type="ECO:0000256" key="2">
    <source>
        <dbReference type="SAM" id="SignalP"/>
    </source>
</evidence>
<dbReference type="AlphaFoldDB" id="A0A926RV47"/>
<dbReference type="Proteomes" id="UP000661691">
    <property type="component" value="Unassembled WGS sequence"/>
</dbReference>
<comment type="caution">
    <text evidence="4">The sequence shown here is derived from an EMBL/GenBank/DDBJ whole genome shotgun (WGS) entry which is preliminary data.</text>
</comment>
<dbReference type="Gene3D" id="3.40.50.410">
    <property type="entry name" value="von Willebrand factor, type A domain"/>
    <property type="match status" value="2"/>
</dbReference>
<dbReference type="InterPro" id="IPR002035">
    <property type="entry name" value="VWF_A"/>
</dbReference>
<feature type="compositionally biased region" description="Basic and acidic residues" evidence="1">
    <location>
        <begin position="475"/>
        <end position="491"/>
    </location>
</feature>
<reference evidence="4" key="1">
    <citation type="submission" date="2020-09" db="EMBL/GenBank/DDBJ databases">
        <title>A novel bacterium of genus Hazenella, isolated from South China Sea.</title>
        <authorList>
            <person name="Huang H."/>
            <person name="Mo K."/>
            <person name="Hu Y."/>
        </authorList>
    </citation>
    <scope>NUCLEOTIDE SEQUENCE</scope>
    <source>
        <strain evidence="4">IB182357</strain>
    </source>
</reference>
<feature type="region of interest" description="Disordered" evidence="1">
    <location>
        <begin position="475"/>
        <end position="498"/>
    </location>
</feature>
<feature type="chain" id="PRO_5039607293" evidence="2">
    <location>
        <begin position="25"/>
        <end position="498"/>
    </location>
</feature>
<feature type="domain" description="VWFA" evidence="3">
    <location>
        <begin position="181"/>
        <end position="369"/>
    </location>
</feature>
<feature type="signal peptide" evidence="2">
    <location>
        <begin position="1"/>
        <end position="24"/>
    </location>
</feature>
<dbReference type="SUPFAM" id="SSF53300">
    <property type="entry name" value="vWA-like"/>
    <property type="match status" value="1"/>
</dbReference>
<dbReference type="SMART" id="SM00327">
    <property type="entry name" value="VWA"/>
    <property type="match status" value="1"/>
</dbReference>
<dbReference type="EMBL" id="JACXAH010000018">
    <property type="protein sequence ID" value="MBD1373169.1"/>
    <property type="molecule type" value="Genomic_DNA"/>
</dbReference>